<proteinExistence type="predicted"/>
<reference evidence="5" key="1">
    <citation type="submission" date="2019-02" db="EMBL/GenBank/DDBJ databases">
        <title>FDA dAtabase for Regulatory Grade micrObial Sequences (FDA-ARGOS): Supporting development and validation of Infectious Disease Dx tests.</title>
        <authorList>
            <person name="Duncan R."/>
            <person name="Fisher C."/>
            <person name="Tallon L."/>
            <person name="Sadzewicz L."/>
            <person name="Sengamalay N."/>
            <person name="Ott S."/>
            <person name="Godinez A."/>
            <person name="Nagaraj S."/>
            <person name="Vavikolanu K."/>
            <person name="Nadendla S."/>
            <person name="Aluvathingal J."/>
            <person name="Sichtig H."/>
        </authorList>
    </citation>
    <scope>NUCLEOTIDE SEQUENCE [LARGE SCALE GENOMIC DNA]</scope>
    <source>
        <strain evidence="5">FDAARGOS_361</strain>
    </source>
</reference>
<evidence type="ECO:0000313" key="4">
    <source>
        <dbReference type="EMBL" id="TPP53582.1"/>
    </source>
</evidence>
<comment type="caution">
    <text evidence="3">The sequence shown here is derived from an EMBL/GenBank/DDBJ whole genome shotgun (WGS) entry which is preliminary data.</text>
</comment>
<feature type="region of interest" description="Disordered" evidence="1">
    <location>
        <begin position="1"/>
        <end position="71"/>
    </location>
</feature>
<evidence type="ECO:0000313" key="5">
    <source>
        <dbReference type="Proteomes" id="UP000318447"/>
    </source>
</evidence>
<dbReference type="EMBL" id="RHLC01000007">
    <property type="protein sequence ID" value="TPP53573.1"/>
    <property type="molecule type" value="Genomic_DNA"/>
</dbReference>
<reference evidence="3" key="2">
    <citation type="submission" date="2019-02" db="EMBL/GenBank/DDBJ databases">
        <title>FDA dAtabase for Regulatory Grade micrObial Sequences (FDA-ARGOS): Supporting development and validation of Infectious Disease Dx tests.</title>
        <authorList>
            <person name="Duncan R."/>
            <person name="Fisher C."/>
            <person name="Tallon L.J."/>
            <person name="Sadzewicz L."/>
            <person name="Sengamalay N."/>
            <person name="Ott S."/>
            <person name="Godinez A."/>
            <person name="Nagaraj S."/>
            <person name="Nadendla S."/>
            <person name="Sichtig H."/>
        </authorList>
    </citation>
    <scope>NUCLEOTIDE SEQUENCE</scope>
    <source>
        <strain evidence="3">FDAARGOS_361</strain>
    </source>
</reference>
<evidence type="ECO:0000256" key="1">
    <source>
        <dbReference type="SAM" id="MobiDB-lite"/>
    </source>
</evidence>
<evidence type="ECO:0000313" key="3">
    <source>
        <dbReference type="EMBL" id="TPP53573.1"/>
    </source>
</evidence>
<protein>
    <submittedName>
        <fullName evidence="3">Uncharacterized protein</fullName>
    </submittedName>
</protein>
<gene>
    <name evidence="2" type="ORF">CGC21_37100</name>
    <name evidence="3" type="ORF">CGC21_37120</name>
    <name evidence="4" type="ORF">CGC21_37165</name>
</gene>
<dbReference type="Proteomes" id="UP000318447">
    <property type="component" value="Unassembled WGS sequence"/>
</dbReference>
<feature type="region of interest" description="Disordered" evidence="1">
    <location>
        <begin position="106"/>
        <end position="129"/>
    </location>
</feature>
<evidence type="ECO:0000313" key="2">
    <source>
        <dbReference type="EMBL" id="TPP53569.1"/>
    </source>
</evidence>
<name>A0A504XYE4_LEIDO</name>
<organism evidence="3 5">
    <name type="scientific">Leishmania donovani</name>
    <dbReference type="NCBI Taxonomy" id="5661"/>
    <lineage>
        <taxon>Eukaryota</taxon>
        <taxon>Discoba</taxon>
        <taxon>Euglenozoa</taxon>
        <taxon>Kinetoplastea</taxon>
        <taxon>Metakinetoplastina</taxon>
        <taxon>Trypanosomatida</taxon>
        <taxon>Trypanosomatidae</taxon>
        <taxon>Leishmaniinae</taxon>
        <taxon>Leishmania</taxon>
    </lineage>
</organism>
<dbReference type="EMBL" id="RHLC01000007">
    <property type="protein sequence ID" value="TPP53582.1"/>
    <property type="molecule type" value="Genomic_DNA"/>
</dbReference>
<dbReference type="EMBL" id="RHLC01000007">
    <property type="protein sequence ID" value="TPP53569.1"/>
    <property type="molecule type" value="Genomic_DNA"/>
</dbReference>
<sequence>MSPVAAGASSGRGPRIGMRLLARRPRSLPLRRGTGGQPQAPDGGSPCSASDPRISRGISGTAPGRTPSVGKAGRAEALAGAGYHNASGDVGSTPSALRVVTAGHPPLQESEAPAGCPCGTARAPSPVVL</sequence>
<accession>A0A504XYE4</accession>
<dbReference type="AlphaFoldDB" id="A0A504XYE4"/>